<accession>A0A9X5H7U4</accession>
<organism evidence="1 2">
    <name type="scientific">Schaedlerella arabinosiphila</name>
    <dbReference type="NCBI Taxonomy" id="2044587"/>
    <lineage>
        <taxon>Bacteria</taxon>
        <taxon>Bacillati</taxon>
        <taxon>Bacillota</taxon>
        <taxon>Clostridia</taxon>
        <taxon>Lachnospirales</taxon>
        <taxon>Lachnospiraceae</taxon>
        <taxon>Schaedlerella</taxon>
    </lineage>
</organism>
<name>A0A9X5H7U4_9FIRM</name>
<sequence length="73" mass="8026">MIVTAVFVFLKIWLPAGKTNSDTHIICLFLCAQDAASENHTVHAAYPAGAATHRRNFVTNRTLAGRGLQLRFT</sequence>
<evidence type="ECO:0000313" key="1">
    <source>
        <dbReference type="EMBL" id="NDO70375.1"/>
    </source>
</evidence>
<comment type="caution">
    <text evidence="1">The sequence shown here is derived from an EMBL/GenBank/DDBJ whole genome shotgun (WGS) entry which is preliminary data.</text>
</comment>
<dbReference type="AlphaFoldDB" id="A0A9X5H7U4"/>
<proteinExistence type="predicted"/>
<dbReference type="EMBL" id="VIRB01000107">
    <property type="protein sequence ID" value="NDO70375.1"/>
    <property type="molecule type" value="Genomic_DNA"/>
</dbReference>
<dbReference type="Proteomes" id="UP000474104">
    <property type="component" value="Unassembled WGS sequence"/>
</dbReference>
<gene>
    <name evidence="1" type="ORF">FMM80_17690</name>
</gene>
<evidence type="ECO:0000313" key="2">
    <source>
        <dbReference type="Proteomes" id="UP000474104"/>
    </source>
</evidence>
<protein>
    <submittedName>
        <fullName evidence="1">Uncharacterized protein</fullName>
    </submittedName>
</protein>
<reference evidence="1 2" key="1">
    <citation type="submission" date="2019-07" db="EMBL/GenBank/DDBJ databases">
        <title>Draft genome sequences of 15 bacterial species constituting the stable defined intestinal microbiota of the GM15 gnotobiotic mouse model.</title>
        <authorList>
            <person name="Elie C."/>
            <person name="Mathieu A."/>
            <person name="Saliou A."/>
            <person name="Darnaud M."/>
            <person name="Leulier F."/>
            <person name="Tamellini A."/>
        </authorList>
    </citation>
    <scope>NUCLEOTIDE SEQUENCE [LARGE SCALE GENOMIC DNA]</scope>
    <source>
        <strain evidence="2">ASF 502</strain>
    </source>
</reference>
<dbReference type="RefSeq" id="WP_157404264.1">
    <property type="nucleotide sequence ID" value="NZ_VIRB01000107.1"/>
</dbReference>